<protein>
    <submittedName>
        <fullName evidence="2">Fibronectin type-III domain-containing protein</fullName>
    </submittedName>
</protein>
<evidence type="ECO:0000313" key="2">
    <source>
        <dbReference type="WBParaSite" id="Smp_126000.1"/>
    </source>
</evidence>
<dbReference type="ExpressionAtlas" id="A0A3Q0KKZ9">
    <property type="expression patterns" value="baseline"/>
</dbReference>
<proteinExistence type="predicted"/>
<evidence type="ECO:0000313" key="1">
    <source>
        <dbReference type="Proteomes" id="UP000008854"/>
    </source>
</evidence>
<dbReference type="InterPro" id="IPR027912">
    <property type="entry name" value="CFAP54"/>
</dbReference>
<dbReference type="Proteomes" id="UP000008854">
    <property type="component" value="Unassembled WGS sequence"/>
</dbReference>
<keyword evidence="1" id="KW-1185">Reference proteome</keyword>
<dbReference type="InParanoid" id="A0A3Q0KKZ9"/>
<dbReference type="STRING" id="6183.A0A3Q0KKZ9"/>
<name>A0A3Q0KKZ9_SCHMA</name>
<organism evidence="1 2">
    <name type="scientific">Schistosoma mansoni</name>
    <name type="common">Blood fluke</name>
    <dbReference type="NCBI Taxonomy" id="6183"/>
    <lineage>
        <taxon>Eukaryota</taxon>
        <taxon>Metazoa</taxon>
        <taxon>Spiralia</taxon>
        <taxon>Lophotrochozoa</taxon>
        <taxon>Platyhelminthes</taxon>
        <taxon>Trematoda</taxon>
        <taxon>Digenea</taxon>
        <taxon>Strigeidida</taxon>
        <taxon>Schistosomatoidea</taxon>
        <taxon>Schistosomatidae</taxon>
        <taxon>Schistosoma</taxon>
    </lineage>
</organism>
<reference evidence="1" key="1">
    <citation type="journal article" date="2012" name="PLoS Negl. Trop. Dis.">
        <title>A systematically improved high quality genome and transcriptome of the human blood fluke Schistosoma mansoni.</title>
        <authorList>
            <person name="Protasio A.V."/>
            <person name="Tsai I.J."/>
            <person name="Babbage A."/>
            <person name="Nichol S."/>
            <person name="Hunt M."/>
            <person name="Aslett M.A."/>
            <person name="De Silva N."/>
            <person name="Velarde G.S."/>
            <person name="Anderson T.J."/>
            <person name="Clark R.C."/>
            <person name="Davidson C."/>
            <person name="Dillon G.P."/>
            <person name="Holroyd N.E."/>
            <person name="LoVerde P.T."/>
            <person name="Lloyd C."/>
            <person name="McQuillan J."/>
            <person name="Oliveira G."/>
            <person name="Otto T.D."/>
            <person name="Parker-Manuel S.J."/>
            <person name="Quail M.A."/>
            <person name="Wilson R.A."/>
            <person name="Zerlotini A."/>
            <person name="Dunne D.W."/>
            <person name="Berriman M."/>
        </authorList>
    </citation>
    <scope>NUCLEOTIDE SEQUENCE [LARGE SCALE GENOMIC DNA]</scope>
    <source>
        <strain evidence="1">Puerto Rican</strain>
    </source>
</reference>
<dbReference type="PANTHER" id="PTHR33487:SF1">
    <property type="entry name" value="CILIA- AND FLAGELLA-ASSOCIATED PROTEIN 54"/>
    <property type="match status" value="1"/>
</dbReference>
<dbReference type="WBParaSite" id="Smp_126000.1">
    <property type="protein sequence ID" value="Smp_126000.1"/>
    <property type="gene ID" value="Smp_126000"/>
</dbReference>
<dbReference type="Pfam" id="PF14858">
    <property type="entry name" value="CFAP54_N"/>
    <property type="match status" value="1"/>
</dbReference>
<dbReference type="PANTHER" id="PTHR33487">
    <property type="entry name" value="CILIA- AND FLAGELLA-ASSOCIATED PROTEIN 54"/>
    <property type="match status" value="1"/>
</dbReference>
<dbReference type="GO" id="GO:0060271">
    <property type="term" value="P:cilium assembly"/>
    <property type="evidence" value="ECO:0007669"/>
    <property type="project" value="TreeGrafter"/>
</dbReference>
<accession>A0A3Q0KKZ9</accession>
<reference evidence="2" key="2">
    <citation type="submission" date="2018-12" db="UniProtKB">
        <authorList>
            <consortium name="WormBaseParasite"/>
        </authorList>
    </citation>
    <scope>IDENTIFICATION</scope>
    <source>
        <strain evidence="2">Puerto Rican</strain>
    </source>
</reference>
<sequence>MLEGKKPINKECLGFSNEKIYCCLKIIYQSFSAVELRNWIHESCVFIFKYREIHFTGLVIFLYRLKAVINDSFINNPLLPDEEKRRYLKIFMKNIDYVVSFRTLEHFVSEYGYDGKFKNFVLCCFRKQRELLLDTSDSSNNFDLIKIDSINVLKLFDNFAPNSYSDLPTSQLLWINFFTSRLLSRNPMHLLDPKFHISVTASKVLHYSGYSDASEALARKSLVDFAEVHQLWNREKSVISSASNSIFHVVAIELSSMVFKRSVFESRKRPQGYLRPKVRVEFATLLQHSWPRTITERYLNQLNPNPSAQILAILEALSLKPGERRSLISPKPPVDSSDWEMSDVYTELFIASMELIYPNSSKKLIPNFLSGAHVIRKIPVDREKTATGLINHTIALNETKFLRWTQLDLIHYQYNYRDFAEELDENGELSSESKAISSPTTNANISCTIDSLMKLIQIYFACAQYDIFDLISRDTLNVFEVKLSDLIQEQAPKECTQYVQAQIDTLELLRALHSAQLSRKVLNKNEIIEDVLQQPNVQESQAVNLSKSSMKQQDTSNLATDFLDSDKEANPTRLLQNQTLILSFLPKGVIKLVQKLDNFVRKKDELQISMYDNAIFVDIIVVLWDYCYTLCQKWFNQSKLKVGYFNTIKVKLIGILYLFSLMKTLFELLNIDVADGLMSCNLIFYVMWIMEMFEQKLFVHHNSRKESSQNSLLDSMDIKLILKALTLQMKPDDVCESNENKLAICLIELWTGIWSKVMDIIYWSRNMISKRMVFLQINHPKNLEINSLSELQVELLWFEHTIRWKLRNLEWLTWCGLNEMSKENVDKKIKQMDESSLKQCGRNKMSKVFYYCLKAETEVNNETAKKYYQIAEKLLFNKWSNESHSIASDKLINCQRSTGLNKPDENIVDTEKFRSDRPPPPILVAKCENSMVFQTQKWNLLSGEQVHFYALYGKRTFVSNQKVHITDNKLTSTGILVICNNGSSVLKVTNLTPNEEYAFAVAAYNEEGHPIGPHKHGLGHSTKPILAYSSLCIYTGLCHLLQSAFRRNLFQCLMVQSVNIIWEYLTEKYDTVDDDNSTHLTGLKLKELNNFQCSSILLKHLTTCILWHCSFIQKSEDLHSHKFDNSTYLLDKQIQKIHLSEKLLIGLELSAKLNDVQLLLDFADLIYETLTFNIEMSSVTYDYAKILLKSLTIILGVRKCIMKLLLDEILNRKLTQIIIKFTFGLIKVFEVLNELKGVVAILKIVKVTFNQLMKDIKPSLNLSTKKRISQGKLSSSYLTGRRKSRQNIDQMDELNSAIKTIDAYSYLVTAKLNPPRGELFGYEDEYQAIACMATKPIKAAIKDVIKFNRRTIFLQLVNVILERVHVSQINLIQPCLNEIRTWLNHRDQLLIKSCHSYETTDIIKLNDNMNATSLDKTKSAGYSQEMNHLFCLLTDYYSHKMRRMKLRNVCQDEWTQRSQFNLLQAQIEQNELLEKWQPIIAQTEVLVMEQVEWFTYYKDNIIIDYDQSLAESLLDKQSKMNLRKSINHIDKKLDRLVFSIPHGSTRGAYKASQAILDYLGSFVQEHLCDTNNYEKNDKNQCPVMENEHEINEDFIDTQFILKLPDNIKNIFDFIKRSTNLGYRAKCWPKVYDAAKFCWNATSLLSSLLCRLLVWCNEAKIRRETDVKVEANIKITNKNSRKGINTDGEKYPIQTQVHNNSVSEIMNYLKQYTNRRALANIGWSCWFMSADNILDLVEVSLNQDENTVTKPRCDMDWLNKQSVKFWQSEMINNQFNVDWNWLHCFILKTLEIICRASKWECLIYLGLKAVGTLGKHWAPGILPFIIFGQNQIMKRLKEQKTMNTTINDVNNIEQLNRDFSNLVNRSQIQLYSALYHYNFIQPKSEEIFTLKNSDFFNNCKSDTFGISLKSKQFLELINQCRTFKKGTFPWTKDTVIDKIEKPNINWIDFSQQENKEIKPLQPKIYMNGWLIPQSHLKDDQLISNTKSMSEEETALCNIFLPLNSHTIEDELKEAESLHYSGIMNKMDQARLYQSLVIYLLHSLSMKENNKTQLDNSYNCSCVVELVDLQNYVSQWERKCLFVTNSKEGLGRKTYENLIHHTIKFYNEALELLTPYSNTLQEMTVRFELLRFYLKVDQIKRARHQASLIMDVLFEQKNTLENFDLMINSCDLENIMKRCSFRIIQRFGISGCLLGALVMGLLCKYSLISNDQVYRSQMICATLFKSILYGSLSCVKKDFDYYDNSIPTESLRILKLDEIFTNYCFDLNNVVDVLNNTLNYLVTHEHFTEAFPVVYLFYYIGKNLFKNIQLELKAKLFQIKCLIRIGALKQSLLELCAILQEQSNISDTHDCHISLINFNDTKMQECLSILLTNKLSKQTIHKWGSTLFCELQLVRAEICYEIAKSIPYLTKKMIIDNQMSSSNPNKNQIIKSSGRKAKNQVEKNIVRLLYEMENQTSTYHSNFQAHLKELLFNCGSDICQIIINSIRDKNHPYLDHSLLMVVVEAAILLAKLLSSQHQARSGSILMAYILKYIQNLLMLMNSFENCKTLNHSANVTQKQTTQQDVLGLWFRCRAELVRCQIYEVDGGRIIQELPETENYETPKENENIKMALEEAKLFKSKEYLNEFTLLNNQLLFIRNKLGNEKITNIMIEEISLTRKCNQLLAHEILRENDSVVQELFQNILLVNDDNLFIKLEDILKILLNVQKILIKELNSCGEDIRNTSLFQYTVAEIRLPIHKHWKNLIQIGLRVSLVLLSLGDIKSTHSLISQANSMRDNHPDCMRIITLLHMSPGQIYNEALDVLIFSQNILKQLPPNCPCIESELLFVKGHLEMRLFLENKVDWQSPSKSWLRSICISAFVTGDKLFQHRTEILLAYFWQLAYVQRKCQHLAITDVQNVMDNKSKTSLSKKELEARLTNEIVVIDDSFDRFSQSVSSCIWNILLMIDQFLSQRKHCSSSTSLQSTDFLHPTELYNRSKSIISKIPKSESPKRPNLSLDKVFQSDSSIMHQFDLVAKNCLDSIRVISPGDDEYELINLIQPSNHFDGLFDHVKNRSLVSEYWNVVFNPTSIDSDDDQLIINQKYEWKKLNKIKLNMDILKLYESVLYENVLNGKQLFERNERNISGPSVSNCQEGQNEDCITEVLMHNLIIPVSPVPYYSQDAEYWFQRFTSLQVHLYELNAFIETEAFSNLSNIINTSFSWFNDQTPENENSIQSYISPYNLNFEPKSLIKTKNETKRGGSSLSKYLLLQTINNFENDIDFHKCLPVLISCYSPKAKLETQLYQQRLVLFDNSDEFFKVIDQFNKLVIKYSATNILSERAKVNANIKSTALKSSYVKTNEKPLESESFNPSDLEFQSEFNSWLDRFDKILRTGKILHNADQDKDGSTKFTYIVPNLTIQTNQPTDEIFNSLKEIISWRYFGGSLIKGKLSEYIRKLYRMI</sequence>